<dbReference type="EMBL" id="JASBWT010000002">
    <property type="protein sequence ID" value="KAJ9107452.1"/>
    <property type="molecule type" value="Genomic_DNA"/>
</dbReference>
<evidence type="ECO:0000313" key="1">
    <source>
        <dbReference type="EMBL" id="KAJ9107452.1"/>
    </source>
</evidence>
<accession>A0ACC2W734</accession>
<sequence>MVKLTIKTVQNKVRNAMFHVEADEGETIADVKAKIKESQGFAVEAQKIIYAGKILPDTSSVGQHNIKEKDFLVVMVSKAKPAPAAAAAPAPAPAAPAPVESAPAPAATTTDVDMNAPTTIESAPADVAIPTAAPSQAQAEAATNAAAAAGSGHGASFLSGDVLQAAISGMMEMGFEREQVMRALRASFNNPDRAVEYLMTGIPAHLDQPAPAPASLAAQAAQPASTPAGQTAAAQAPAFQESAPAAAAAPAAGANAPADNLFAAAAAAMQQQRGGVPAAGGPGAAGQAPAQGLSSGAASALGNHPMMAELRQLVQQNPALIQPLLQQLGANNPGLAQLINQNPEALMQLLAGDDDEEGDFDPAAFGGAEGEDPFQGQTVIQLTEQEAEAVRRVSISSFYLEPRNLESLGFDRQSVLRAYMLCDKNEELAANFLFDNPNFDEPGPQ</sequence>
<comment type="caution">
    <text evidence="1">The sequence shown here is derived from an EMBL/GenBank/DDBJ whole genome shotgun (WGS) entry which is preliminary data.</text>
</comment>
<proteinExistence type="predicted"/>
<dbReference type="Proteomes" id="UP001227268">
    <property type="component" value="Unassembled WGS sequence"/>
</dbReference>
<reference evidence="1" key="1">
    <citation type="submission" date="2023-04" db="EMBL/GenBank/DDBJ databases">
        <title>Draft Genome sequencing of Naganishia species isolated from polar environments using Oxford Nanopore Technology.</title>
        <authorList>
            <person name="Leo P."/>
            <person name="Venkateswaran K."/>
        </authorList>
    </citation>
    <scope>NUCLEOTIDE SEQUENCE</scope>
    <source>
        <strain evidence="1">MNA-CCFEE 5423</strain>
    </source>
</reference>
<gene>
    <name evidence="1" type="ORF">QFC21_000905</name>
</gene>
<name>A0ACC2W734_9TREE</name>
<protein>
    <submittedName>
        <fullName evidence="1">Uncharacterized protein</fullName>
    </submittedName>
</protein>
<evidence type="ECO:0000313" key="2">
    <source>
        <dbReference type="Proteomes" id="UP001227268"/>
    </source>
</evidence>
<keyword evidence="2" id="KW-1185">Reference proteome</keyword>
<organism evidence="1 2">
    <name type="scientific">Naganishia friedmannii</name>
    <dbReference type="NCBI Taxonomy" id="89922"/>
    <lineage>
        <taxon>Eukaryota</taxon>
        <taxon>Fungi</taxon>
        <taxon>Dikarya</taxon>
        <taxon>Basidiomycota</taxon>
        <taxon>Agaricomycotina</taxon>
        <taxon>Tremellomycetes</taxon>
        <taxon>Filobasidiales</taxon>
        <taxon>Filobasidiaceae</taxon>
        <taxon>Naganishia</taxon>
    </lineage>
</organism>